<evidence type="ECO:0000256" key="5">
    <source>
        <dbReference type="ARBA" id="ARBA00023239"/>
    </source>
</evidence>
<dbReference type="GO" id="GO:0004150">
    <property type="term" value="F:dihydroneopterin aldolase activity"/>
    <property type="evidence" value="ECO:0007669"/>
    <property type="project" value="UniProtKB-UniRule"/>
</dbReference>
<dbReference type="EMBL" id="KC811149">
    <property type="protein sequence ID" value="AGQ20023.1"/>
    <property type="molecule type" value="Genomic_DNA"/>
</dbReference>
<dbReference type="GO" id="GO:0046654">
    <property type="term" value="P:tetrahydrofolate biosynthetic process"/>
    <property type="evidence" value="ECO:0007669"/>
    <property type="project" value="UniProtKB-UniRule"/>
</dbReference>
<keyword evidence="4 6" id="KW-0289">Folate biosynthesis</keyword>
<dbReference type="GO" id="GO:0005737">
    <property type="term" value="C:cytoplasm"/>
    <property type="evidence" value="ECO:0007669"/>
    <property type="project" value="TreeGrafter"/>
</dbReference>
<dbReference type="AlphaFoldDB" id="S5DQV2"/>
<comment type="catalytic activity">
    <reaction evidence="1 6">
        <text>7,8-dihydroneopterin = 6-hydroxymethyl-7,8-dihydropterin + glycolaldehyde</text>
        <dbReference type="Rhea" id="RHEA:10540"/>
        <dbReference type="ChEBI" id="CHEBI:17001"/>
        <dbReference type="ChEBI" id="CHEBI:17071"/>
        <dbReference type="ChEBI" id="CHEBI:44841"/>
        <dbReference type="EC" id="4.1.2.25"/>
    </reaction>
</comment>
<dbReference type="Gene3D" id="3.30.1130.10">
    <property type="match status" value="1"/>
</dbReference>
<comment type="pathway">
    <text evidence="2 6">Cofactor biosynthesis; tetrahydrofolate biosynthesis; 2-amino-4-hydroxy-6-hydroxymethyl-7,8-dihydropteridine diphosphate from 7,8-dihydroneopterin triphosphate: step 3/4.</text>
</comment>
<evidence type="ECO:0000313" key="8">
    <source>
        <dbReference type="EMBL" id="AGQ20023.1"/>
    </source>
</evidence>
<dbReference type="NCBIfam" id="TIGR00525">
    <property type="entry name" value="folB"/>
    <property type="match status" value="1"/>
</dbReference>
<accession>S5DQV2</accession>
<evidence type="ECO:0000256" key="1">
    <source>
        <dbReference type="ARBA" id="ARBA00001353"/>
    </source>
</evidence>
<evidence type="ECO:0000256" key="2">
    <source>
        <dbReference type="ARBA" id="ARBA00005013"/>
    </source>
</evidence>
<evidence type="ECO:0000256" key="6">
    <source>
        <dbReference type="RuleBase" id="RU362079"/>
    </source>
</evidence>
<dbReference type="Pfam" id="PF02152">
    <property type="entry name" value="FolB"/>
    <property type="match status" value="1"/>
</dbReference>
<organism evidence="8">
    <name type="scientific">Candidatus Actinomarina minuta</name>
    <dbReference type="NCBI Taxonomy" id="1389454"/>
    <lineage>
        <taxon>Bacteria</taxon>
        <taxon>Bacillati</taxon>
        <taxon>Actinomycetota</taxon>
        <taxon>Actinomycetes</taxon>
        <taxon>Candidatus Actinomarinidae</taxon>
        <taxon>Candidatus Actinomarinales</taxon>
        <taxon>Candidatus Actinomarineae</taxon>
        <taxon>Candidatus Actinomarinaceae</taxon>
        <taxon>Candidatus Actinomarina</taxon>
    </lineage>
</organism>
<dbReference type="InterPro" id="IPR006157">
    <property type="entry name" value="FolB_dom"/>
</dbReference>
<proteinExistence type="inferred from homology"/>
<feature type="domain" description="Dihydroneopterin aldolase/epimerase" evidence="7">
    <location>
        <begin position="5"/>
        <end position="120"/>
    </location>
</feature>
<evidence type="ECO:0000259" key="7">
    <source>
        <dbReference type="SMART" id="SM00905"/>
    </source>
</evidence>
<dbReference type="PANTHER" id="PTHR42844:SF1">
    <property type="entry name" value="DIHYDRONEOPTERIN ALDOLASE 1-RELATED"/>
    <property type="match status" value="1"/>
</dbReference>
<dbReference type="PANTHER" id="PTHR42844">
    <property type="entry name" value="DIHYDRONEOPTERIN ALDOLASE 1-RELATED"/>
    <property type="match status" value="1"/>
</dbReference>
<dbReference type="UniPathway" id="UPA00077">
    <property type="reaction ID" value="UER00154"/>
</dbReference>
<comment type="function">
    <text evidence="6">Catalyzes the conversion of 7,8-dihydroneopterin to 6-hydroxymethyl-7,8-dihydropterin.</text>
</comment>
<dbReference type="SMART" id="SM00905">
    <property type="entry name" value="FolB"/>
    <property type="match status" value="1"/>
</dbReference>
<dbReference type="GO" id="GO:0046656">
    <property type="term" value="P:folic acid biosynthetic process"/>
    <property type="evidence" value="ECO:0007669"/>
    <property type="project" value="UniProtKB-UniRule"/>
</dbReference>
<dbReference type="InterPro" id="IPR006156">
    <property type="entry name" value="Dihydroneopterin_aldolase"/>
</dbReference>
<name>S5DQV2_9ACTN</name>
<sequence length="123" mass="14266">MSFDINITGIEAFGKHGIYQSEKNNEQKFLIDIFITLEKLSEDNIDNTINYENLVDDSIALVQNESFDLIETLSQKIGQYIIEKYSNLESFSLKYVEITIHKPETPLSNRTENISVTYHEQLK</sequence>
<keyword evidence="5 6" id="KW-0456">Lyase</keyword>
<comment type="similarity">
    <text evidence="3 6">Belongs to the DHNA family.</text>
</comment>
<dbReference type="SUPFAM" id="SSF55620">
    <property type="entry name" value="Tetrahydrobiopterin biosynthesis enzymes-like"/>
    <property type="match status" value="1"/>
</dbReference>
<reference evidence="8" key="1">
    <citation type="journal article" date="2013" name="Sci. Rep.">
        <title>Metagenomics uncovers a new group of low GC and ultra-small marine Actinobacteria.</title>
        <authorList>
            <person name="Ghai R."/>
            <person name="Mizuno C.M."/>
            <person name="Picazo A."/>
            <person name="Camacho A."/>
            <person name="Rodriguez-Valera F."/>
        </authorList>
    </citation>
    <scope>NUCLEOTIDE SEQUENCE</scope>
</reference>
<evidence type="ECO:0000256" key="4">
    <source>
        <dbReference type="ARBA" id="ARBA00022909"/>
    </source>
</evidence>
<protein>
    <recommendedName>
        <fullName evidence="6">7,8-dihydroneopterin aldolase</fullName>
        <ecNumber evidence="6">4.1.2.25</ecNumber>
    </recommendedName>
</protein>
<dbReference type="NCBIfam" id="TIGR00526">
    <property type="entry name" value="folB_dom"/>
    <property type="match status" value="1"/>
</dbReference>
<evidence type="ECO:0000256" key="3">
    <source>
        <dbReference type="ARBA" id="ARBA00005708"/>
    </source>
</evidence>
<dbReference type="EC" id="4.1.2.25" evidence="6"/>
<dbReference type="InterPro" id="IPR043133">
    <property type="entry name" value="GTP-CH-I_C/QueF"/>
</dbReference>